<reference evidence="1" key="1">
    <citation type="submission" date="2014-11" db="EMBL/GenBank/DDBJ databases">
        <authorList>
            <person name="Amaro Gonzalez C."/>
        </authorList>
    </citation>
    <scope>NUCLEOTIDE SEQUENCE</scope>
</reference>
<evidence type="ECO:0000313" key="1">
    <source>
        <dbReference type="EMBL" id="JAH46008.1"/>
    </source>
</evidence>
<sequence>MFWTFPVPIFWQIKNSKQTKRSNLQPLKTCR</sequence>
<accession>A0A0E9SZR9</accession>
<reference evidence="1" key="2">
    <citation type="journal article" date="2015" name="Fish Shellfish Immunol.">
        <title>Early steps in the European eel (Anguilla anguilla)-Vibrio vulnificus interaction in the gills: Role of the RtxA13 toxin.</title>
        <authorList>
            <person name="Callol A."/>
            <person name="Pajuelo D."/>
            <person name="Ebbesson L."/>
            <person name="Teles M."/>
            <person name="MacKenzie S."/>
            <person name="Amaro C."/>
        </authorList>
    </citation>
    <scope>NUCLEOTIDE SEQUENCE</scope>
</reference>
<dbReference type="AlphaFoldDB" id="A0A0E9SZR9"/>
<name>A0A0E9SZR9_ANGAN</name>
<dbReference type="EMBL" id="GBXM01062569">
    <property type="protein sequence ID" value="JAH46008.1"/>
    <property type="molecule type" value="Transcribed_RNA"/>
</dbReference>
<organism evidence="1">
    <name type="scientific">Anguilla anguilla</name>
    <name type="common">European freshwater eel</name>
    <name type="synonym">Muraena anguilla</name>
    <dbReference type="NCBI Taxonomy" id="7936"/>
    <lineage>
        <taxon>Eukaryota</taxon>
        <taxon>Metazoa</taxon>
        <taxon>Chordata</taxon>
        <taxon>Craniata</taxon>
        <taxon>Vertebrata</taxon>
        <taxon>Euteleostomi</taxon>
        <taxon>Actinopterygii</taxon>
        <taxon>Neopterygii</taxon>
        <taxon>Teleostei</taxon>
        <taxon>Anguilliformes</taxon>
        <taxon>Anguillidae</taxon>
        <taxon>Anguilla</taxon>
    </lineage>
</organism>
<proteinExistence type="predicted"/>
<protein>
    <submittedName>
        <fullName evidence="1">Uncharacterized protein</fullName>
    </submittedName>
</protein>